<dbReference type="AlphaFoldDB" id="A0AAV9VI15"/>
<name>A0AAV9VI15_9PEZI</name>
<sequence>MAPVVGCKTSATTSKGASLNVKAPLTQPYQFDISSAQVSKDEQEKRKRLESGPFSGPLNGSEPSGSKTLGAELRLIFPNPSSETRNSPNEIVCHLS</sequence>
<evidence type="ECO:0000313" key="2">
    <source>
        <dbReference type="EMBL" id="KAK6361473.1"/>
    </source>
</evidence>
<dbReference type="Proteomes" id="UP001373714">
    <property type="component" value="Unassembled WGS sequence"/>
</dbReference>
<reference evidence="2 3" key="1">
    <citation type="submission" date="2019-10" db="EMBL/GenBank/DDBJ databases">
        <authorList>
            <person name="Palmer J.M."/>
        </authorList>
    </citation>
    <scope>NUCLEOTIDE SEQUENCE [LARGE SCALE GENOMIC DNA]</scope>
    <source>
        <strain evidence="2 3">TWF730</strain>
    </source>
</reference>
<evidence type="ECO:0000313" key="3">
    <source>
        <dbReference type="Proteomes" id="UP001373714"/>
    </source>
</evidence>
<feature type="compositionally biased region" description="Basic and acidic residues" evidence="1">
    <location>
        <begin position="39"/>
        <end position="50"/>
    </location>
</feature>
<accession>A0AAV9VI15</accession>
<protein>
    <submittedName>
        <fullName evidence="2">Uncharacterized protein</fullName>
    </submittedName>
</protein>
<organism evidence="2 3">
    <name type="scientific">Orbilia blumenaviensis</name>
    <dbReference type="NCBI Taxonomy" id="1796055"/>
    <lineage>
        <taxon>Eukaryota</taxon>
        <taxon>Fungi</taxon>
        <taxon>Dikarya</taxon>
        <taxon>Ascomycota</taxon>
        <taxon>Pezizomycotina</taxon>
        <taxon>Orbiliomycetes</taxon>
        <taxon>Orbiliales</taxon>
        <taxon>Orbiliaceae</taxon>
        <taxon>Orbilia</taxon>
    </lineage>
</organism>
<evidence type="ECO:0000256" key="1">
    <source>
        <dbReference type="SAM" id="MobiDB-lite"/>
    </source>
</evidence>
<gene>
    <name evidence="2" type="ORF">TWF730_005197</name>
</gene>
<proteinExistence type="predicted"/>
<comment type="caution">
    <text evidence="2">The sequence shown here is derived from an EMBL/GenBank/DDBJ whole genome shotgun (WGS) entry which is preliminary data.</text>
</comment>
<feature type="region of interest" description="Disordered" evidence="1">
    <location>
        <begin position="34"/>
        <end position="70"/>
    </location>
</feature>
<feature type="region of interest" description="Disordered" evidence="1">
    <location>
        <begin position="77"/>
        <end position="96"/>
    </location>
</feature>
<keyword evidence="3" id="KW-1185">Reference proteome</keyword>
<dbReference type="EMBL" id="JAVHNS010000002">
    <property type="protein sequence ID" value="KAK6361473.1"/>
    <property type="molecule type" value="Genomic_DNA"/>
</dbReference>
<feature type="compositionally biased region" description="Polar residues" evidence="1">
    <location>
        <begin position="79"/>
        <end position="89"/>
    </location>
</feature>